<evidence type="ECO:0000313" key="1">
    <source>
        <dbReference type="EMBL" id="PNW71653.1"/>
    </source>
</evidence>
<evidence type="ECO:0000313" key="2">
    <source>
        <dbReference type="Proteomes" id="UP000006906"/>
    </source>
</evidence>
<dbReference type="GeneID" id="66056584"/>
<gene>
    <name evidence="1" type="ORF">CHLRE_16g663315v5</name>
</gene>
<accession>A0A2K3CTQ0</accession>
<dbReference type="InParanoid" id="A0A2K3CTQ0"/>
<protein>
    <submittedName>
        <fullName evidence="1">Uncharacterized protein</fullName>
    </submittedName>
</protein>
<reference evidence="1 2" key="1">
    <citation type="journal article" date="2007" name="Science">
        <title>The Chlamydomonas genome reveals the evolution of key animal and plant functions.</title>
        <authorList>
            <person name="Merchant S.S."/>
            <person name="Prochnik S.E."/>
            <person name="Vallon O."/>
            <person name="Harris E.H."/>
            <person name="Karpowicz S.J."/>
            <person name="Witman G.B."/>
            <person name="Terry A."/>
            <person name="Salamov A."/>
            <person name="Fritz-Laylin L.K."/>
            <person name="Marechal-Drouard L."/>
            <person name="Marshall W.F."/>
            <person name="Qu L.H."/>
            <person name="Nelson D.R."/>
            <person name="Sanderfoot A.A."/>
            <person name="Spalding M.H."/>
            <person name="Kapitonov V.V."/>
            <person name="Ren Q."/>
            <person name="Ferris P."/>
            <person name="Lindquist E."/>
            <person name="Shapiro H."/>
            <person name="Lucas S.M."/>
            <person name="Grimwood J."/>
            <person name="Schmutz J."/>
            <person name="Cardol P."/>
            <person name="Cerutti H."/>
            <person name="Chanfreau G."/>
            <person name="Chen C.L."/>
            <person name="Cognat V."/>
            <person name="Croft M.T."/>
            <person name="Dent R."/>
            <person name="Dutcher S."/>
            <person name="Fernandez E."/>
            <person name="Fukuzawa H."/>
            <person name="Gonzalez-Ballester D."/>
            <person name="Gonzalez-Halphen D."/>
            <person name="Hallmann A."/>
            <person name="Hanikenne M."/>
            <person name="Hippler M."/>
            <person name="Inwood W."/>
            <person name="Jabbari K."/>
            <person name="Kalanon M."/>
            <person name="Kuras R."/>
            <person name="Lefebvre P.A."/>
            <person name="Lemaire S.D."/>
            <person name="Lobanov A.V."/>
            <person name="Lohr M."/>
            <person name="Manuell A."/>
            <person name="Meier I."/>
            <person name="Mets L."/>
            <person name="Mittag M."/>
            <person name="Mittelmeier T."/>
            <person name="Moroney J.V."/>
            <person name="Moseley J."/>
            <person name="Napoli C."/>
            <person name="Nedelcu A.M."/>
            <person name="Niyogi K."/>
            <person name="Novoselov S.V."/>
            <person name="Paulsen I.T."/>
            <person name="Pazour G."/>
            <person name="Purton S."/>
            <person name="Ral J.P."/>
            <person name="Riano-Pachon D.M."/>
            <person name="Riekhof W."/>
            <person name="Rymarquis L."/>
            <person name="Schroda M."/>
            <person name="Stern D."/>
            <person name="Umen J."/>
            <person name="Willows R."/>
            <person name="Wilson N."/>
            <person name="Zimmer S.L."/>
            <person name="Allmer J."/>
            <person name="Balk J."/>
            <person name="Bisova K."/>
            <person name="Chen C.J."/>
            <person name="Elias M."/>
            <person name="Gendler K."/>
            <person name="Hauser C."/>
            <person name="Lamb M.R."/>
            <person name="Ledford H."/>
            <person name="Long J.C."/>
            <person name="Minagawa J."/>
            <person name="Page M.D."/>
            <person name="Pan J."/>
            <person name="Pootakham W."/>
            <person name="Roje S."/>
            <person name="Rose A."/>
            <person name="Stahlberg E."/>
            <person name="Terauchi A.M."/>
            <person name="Yang P."/>
            <person name="Ball S."/>
            <person name="Bowler C."/>
            <person name="Dieckmann C.L."/>
            <person name="Gladyshev V.N."/>
            <person name="Green P."/>
            <person name="Jorgensen R."/>
            <person name="Mayfield S."/>
            <person name="Mueller-Roeber B."/>
            <person name="Rajamani S."/>
            <person name="Sayre R.T."/>
            <person name="Brokstein P."/>
            <person name="Dubchak I."/>
            <person name="Goodstein D."/>
            <person name="Hornick L."/>
            <person name="Huang Y.W."/>
            <person name="Jhaveri J."/>
            <person name="Luo Y."/>
            <person name="Martinez D."/>
            <person name="Ngau W.C."/>
            <person name="Otillar B."/>
            <person name="Poliakov A."/>
            <person name="Porter A."/>
            <person name="Szajkowski L."/>
            <person name="Werner G."/>
            <person name="Zhou K."/>
            <person name="Grigoriev I.V."/>
            <person name="Rokhsar D.S."/>
            <person name="Grossman A.R."/>
        </authorList>
    </citation>
    <scope>NUCLEOTIDE SEQUENCE [LARGE SCALE GENOMIC DNA]</scope>
    <source>
        <strain evidence="2">CC-503</strain>
    </source>
</reference>
<dbReference type="OrthoDB" id="541524at2759"/>
<proteinExistence type="predicted"/>
<dbReference type="KEGG" id="cre:CHLRE_16g663315v5"/>
<dbReference type="RefSeq" id="XP_042915669.1">
    <property type="nucleotide sequence ID" value="XM_043071027.1"/>
</dbReference>
<dbReference type="EMBL" id="CM008977">
    <property type="protein sequence ID" value="PNW71653.1"/>
    <property type="molecule type" value="Genomic_DNA"/>
</dbReference>
<name>A0A2K3CTQ0_CHLRE</name>
<keyword evidence="2" id="KW-1185">Reference proteome</keyword>
<organism evidence="1 2">
    <name type="scientific">Chlamydomonas reinhardtii</name>
    <name type="common">Chlamydomonas smithii</name>
    <dbReference type="NCBI Taxonomy" id="3055"/>
    <lineage>
        <taxon>Eukaryota</taxon>
        <taxon>Viridiplantae</taxon>
        <taxon>Chlorophyta</taxon>
        <taxon>core chlorophytes</taxon>
        <taxon>Chlorophyceae</taxon>
        <taxon>CS clade</taxon>
        <taxon>Chlamydomonadales</taxon>
        <taxon>Chlamydomonadaceae</taxon>
        <taxon>Chlamydomonas</taxon>
    </lineage>
</organism>
<dbReference type="AlphaFoldDB" id="A0A2K3CTQ0"/>
<dbReference type="Proteomes" id="UP000006906">
    <property type="component" value="Chromosome 16"/>
</dbReference>
<dbReference type="Gramene" id="PNW71653">
    <property type="protein sequence ID" value="PNW71653"/>
    <property type="gene ID" value="CHLRE_16g663315v5"/>
</dbReference>
<sequence length="207" mass="22829">MSEVKDSTEEVFEACSGADVNSVTRVCAGGKSATRASAQGLQLVLEDVEPYYGNTIIDSAKYRDHVSLFDDDVLMCVKQSTKYQEALSKDPSLTNMRTAKDAQSLLASMNRAEISGGTERQAAWLTAGNLKFREAWHDSIMQLGLSLEQYAALRNFKRQTNQAFHQTSPPSEALMELKKVAVPAEYSQYKEPLIKLLEILSAAPGTR</sequence>